<dbReference type="Pfam" id="PF01411">
    <property type="entry name" value="tRNA-synt_2c"/>
    <property type="match status" value="1"/>
</dbReference>
<evidence type="ECO:0000256" key="6">
    <source>
        <dbReference type="ARBA" id="ARBA00032577"/>
    </source>
</evidence>
<dbReference type="SUPFAM" id="SSF55186">
    <property type="entry name" value="ThrRS/AlaRS common domain"/>
    <property type="match status" value="1"/>
</dbReference>
<evidence type="ECO:0000256" key="2">
    <source>
        <dbReference type="ARBA" id="ARBA00004496"/>
    </source>
</evidence>
<comment type="cofactor">
    <cofactor evidence="1">
        <name>Zn(2+)</name>
        <dbReference type="ChEBI" id="CHEBI:29105"/>
    </cofactor>
</comment>
<name>A0ABU8BWX6_9RHOB</name>
<evidence type="ECO:0000256" key="1">
    <source>
        <dbReference type="ARBA" id="ARBA00001947"/>
    </source>
</evidence>
<dbReference type="RefSeq" id="WP_335423966.1">
    <property type="nucleotide sequence ID" value="NZ_JBALHR010000008.1"/>
</dbReference>
<dbReference type="SMART" id="SM00863">
    <property type="entry name" value="tRNA_SAD"/>
    <property type="match status" value="1"/>
</dbReference>
<evidence type="ECO:0000256" key="4">
    <source>
        <dbReference type="ARBA" id="ARBA00022723"/>
    </source>
</evidence>
<protein>
    <recommendedName>
        <fullName evidence="3">Alanine--tRNA ligase</fullName>
    </recommendedName>
    <alternativeName>
        <fullName evidence="6">Alanyl-tRNA synthetase</fullName>
    </alternativeName>
</protein>
<gene>
    <name evidence="8" type="ORF">V6590_13550</name>
</gene>
<proteinExistence type="predicted"/>
<accession>A0ABU8BWX6</accession>
<dbReference type="InterPro" id="IPR018163">
    <property type="entry name" value="Thr/Ala-tRNA-synth_IIc_edit"/>
</dbReference>
<evidence type="ECO:0000256" key="3">
    <source>
        <dbReference type="ARBA" id="ARBA00017959"/>
    </source>
</evidence>
<dbReference type="Gene3D" id="3.30.980.10">
    <property type="entry name" value="Threonyl-trna Synthetase, Chain A, domain 2"/>
    <property type="match status" value="1"/>
</dbReference>
<reference evidence="8" key="1">
    <citation type="submission" date="2024-02" db="EMBL/GenBank/DDBJ databases">
        <title>Genome sequences of strain Gemmobacter sp. JM10B15.</title>
        <authorList>
            <person name="Zhang M."/>
        </authorList>
    </citation>
    <scope>NUCLEOTIDE SEQUENCE</scope>
    <source>
        <strain evidence="8">JM10B15</strain>
    </source>
</reference>
<dbReference type="Gene3D" id="2.40.30.130">
    <property type="match status" value="1"/>
</dbReference>
<dbReference type="Pfam" id="PF07973">
    <property type="entry name" value="tRNA_SAD"/>
    <property type="match status" value="1"/>
</dbReference>
<sequence length="242" mass="26064">MTDQTRLLFREDAYLREAPANVIAHTAEGGVVLDQTVFYATAGGQPGDSGRLVWDGGALDIATAVKAGPGQIALVAAEPKPMPPVGAQVMQHLDWERRHRHMRVHTALHLLSVVIPLPVTGGQIGSERGRLDFDMPEPPDDLAALNDALNALIDRDLAVTEDWITDAELLANPGLVKTLSVMPPMGQGRIRLVRIGQGAGQVDLQPCGGTHVARTAEIGRVEIGRIEKKGRQNRRVSLNLLD</sequence>
<comment type="caution">
    <text evidence="8">The sequence shown here is derived from an EMBL/GenBank/DDBJ whole genome shotgun (WGS) entry which is preliminary data.</text>
</comment>
<keyword evidence="4" id="KW-0479">Metal-binding</keyword>
<evidence type="ECO:0000259" key="7">
    <source>
        <dbReference type="PROSITE" id="PS50860"/>
    </source>
</evidence>
<dbReference type="EMBL" id="JBALHR010000008">
    <property type="protein sequence ID" value="MEH7829176.1"/>
    <property type="molecule type" value="Genomic_DNA"/>
</dbReference>
<dbReference type="InterPro" id="IPR051335">
    <property type="entry name" value="Alanyl-tRNA_Editing_Enzymes"/>
</dbReference>
<evidence type="ECO:0000256" key="5">
    <source>
        <dbReference type="ARBA" id="ARBA00022833"/>
    </source>
</evidence>
<dbReference type="PROSITE" id="PS50860">
    <property type="entry name" value="AA_TRNA_LIGASE_II_ALA"/>
    <property type="match status" value="1"/>
</dbReference>
<organism evidence="8 9">
    <name type="scientific">Gemmobacter denitrificans</name>
    <dbReference type="NCBI Taxonomy" id="3123040"/>
    <lineage>
        <taxon>Bacteria</taxon>
        <taxon>Pseudomonadati</taxon>
        <taxon>Pseudomonadota</taxon>
        <taxon>Alphaproteobacteria</taxon>
        <taxon>Rhodobacterales</taxon>
        <taxon>Paracoccaceae</taxon>
        <taxon>Gemmobacter</taxon>
    </lineage>
</organism>
<evidence type="ECO:0000313" key="9">
    <source>
        <dbReference type="Proteomes" id="UP001431963"/>
    </source>
</evidence>
<comment type="subcellular location">
    <subcellularLocation>
        <location evidence="2">Cytoplasm</location>
    </subcellularLocation>
</comment>
<dbReference type="PANTHER" id="PTHR43462">
    <property type="entry name" value="ALANYL-TRNA EDITING PROTEIN"/>
    <property type="match status" value="1"/>
</dbReference>
<dbReference type="Proteomes" id="UP001431963">
    <property type="component" value="Unassembled WGS sequence"/>
</dbReference>
<dbReference type="InterPro" id="IPR009000">
    <property type="entry name" value="Transl_B-barrel_sf"/>
</dbReference>
<evidence type="ECO:0000313" key="8">
    <source>
        <dbReference type="EMBL" id="MEH7829176.1"/>
    </source>
</evidence>
<dbReference type="PANTHER" id="PTHR43462:SF1">
    <property type="entry name" value="ALANYL-TRNA EDITING PROTEIN AARSD1"/>
    <property type="match status" value="1"/>
</dbReference>
<dbReference type="InterPro" id="IPR012947">
    <property type="entry name" value="tRNA_SAD"/>
</dbReference>
<dbReference type="SUPFAM" id="SSF50447">
    <property type="entry name" value="Translation proteins"/>
    <property type="match status" value="1"/>
</dbReference>
<keyword evidence="5" id="KW-0862">Zinc</keyword>
<feature type="domain" description="Alanyl-transfer RNA synthetases family profile" evidence="7">
    <location>
        <begin position="1"/>
        <end position="236"/>
    </location>
</feature>
<dbReference type="InterPro" id="IPR018164">
    <property type="entry name" value="Ala-tRNA-synth_IIc_N"/>
</dbReference>
<dbReference type="InterPro" id="IPR018165">
    <property type="entry name" value="Ala-tRNA-synth_IIc_core"/>
</dbReference>
<keyword evidence="9" id="KW-1185">Reference proteome</keyword>